<proteinExistence type="predicted"/>
<name>A0A0L7LH00_OPEBR</name>
<accession>A0A0L7LH00</accession>
<evidence type="ECO:0000313" key="2">
    <source>
        <dbReference type="Proteomes" id="UP000037510"/>
    </source>
</evidence>
<dbReference type="AlphaFoldDB" id="A0A0L7LH00"/>
<gene>
    <name evidence="1" type="ORF">OBRU01_08408</name>
</gene>
<organism evidence="1 2">
    <name type="scientific">Operophtera brumata</name>
    <name type="common">Winter moth</name>
    <name type="synonym">Phalaena brumata</name>
    <dbReference type="NCBI Taxonomy" id="104452"/>
    <lineage>
        <taxon>Eukaryota</taxon>
        <taxon>Metazoa</taxon>
        <taxon>Ecdysozoa</taxon>
        <taxon>Arthropoda</taxon>
        <taxon>Hexapoda</taxon>
        <taxon>Insecta</taxon>
        <taxon>Pterygota</taxon>
        <taxon>Neoptera</taxon>
        <taxon>Endopterygota</taxon>
        <taxon>Lepidoptera</taxon>
        <taxon>Glossata</taxon>
        <taxon>Ditrysia</taxon>
        <taxon>Geometroidea</taxon>
        <taxon>Geometridae</taxon>
        <taxon>Larentiinae</taxon>
        <taxon>Operophtera</taxon>
    </lineage>
</organism>
<dbReference type="Pfam" id="PF14223">
    <property type="entry name" value="Retrotran_gag_2"/>
    <property type="match status" value="1"/>
</dbReference>
<keyword evidence="2" id="KW-1185">Reference proteome</keyword>
<comment type="caution">
    <text evidence="1">The sequence shown here is derived from an EMBL/GenBank/DDBJ whole genome shotgun (WGS) entry which is preliminary data.</text>
</comment>
<sequence>MTSNYIANVPKLKGRENYDDWCFAAKNVLVLEGMASAIEKKLLENSTATEKTEDAKAKAKLILTIDPSLYVHIKNAETAYDLWSTLKKLFDDSGCTRKIITLETYCDESKPLA</sequence>
<evidence type="ECO:0008006" key="3">
    <source>
        <dbReference type="Google" id="ProtNLM"/>
    </source>
</evidence>
<reference evidence="1 2" key="1">
    <citation type="journal article" date="2015" name="Genome Biol. Evol.">
        <title>The genome of winter moth (Operophtera brumata) provides a genomic perspective on sexual dimorphism and phenology.</title>
        <authorList>
            <person name="Derks M.F."/>
            <person name="Smit S."/>
            <person name="Salis L."/>
            <person name="Schijlen E."/>
            <person name="Bossers A."/>
            <person name="Mateman C."/>
            <person name="Pijl A.S."/>
            <person name="de Ridder D."/>
            <person name="Groenen M.A."/>
            <person name="Visser M.E."/>
            <person name="Megens H.J."/>
        </authorList>
    </citation>
    <scope>NUCLEOTIDE SEQUENCE [LARGE SCALE GENOMIC DNA]</scope>
    <source>
        <strain evidence="1">WM2013NL</strain>
        <tissue evidence="1">Head and thorax</tissue>
    </source>
</reference>
<dbReference type="EMBL" id="JTDY01001109">
    <property type="protein sequence ID" value="KOB74848.1"/>
    <property type="molecule type" value="Genomic_DNA"/>
</dbReference>
<evidence type="ECO:0000313" key="1">
    <source>
        <dbReference type="EMBL" id="KOB74848.1"/>
    </source>
</evidence>
<dbReference type="Proteomes" id="UP000037510">
    <property type="component" value="Unassembled WGS sequence"/>
</dbReference>
<protein>
    <recommendedName>
        <fullName evidence="3">Retrovirus-related Pol polyprotein from transposon TNT 1-94</fullName>
    </recommendedName>
</protein>